<dbReference type="NCBIfam" id="TIGR00500">
    <property type="entry name" value="met_pdase_I"/>
    <property type="match status" value="1"/>
</dbReference>
<feature type="domain" description="Peptidase M24" evidence="8">
    <location>
        <begin position="12"/>
        <end position="237"/>
    </location>
</feature>
<feature type="binding site" evidence="6">
    <location>
        <position position="105"/>
    </location>
    <ligand>
        <name>a divalent metal cation</name>
        <dbReference type="ChEBI" id="CHEBI:60240"/>
        <label>1</label>
    </ligand>
</feature>
<evidence type="ECO:0000256" key="6">
    <source>
        <dbReference type="HAMAP-Rule" id="MF_01974"/>
    </source>
</evidence>
<dbReference type="EC" id="3.4.11.18" evidence="6 7"/>
<dbReference type="InterPro" id="IPR001714">
    <property type="entry name" value="Pept_M24_MAP"/>
</dbReference>
<evidence type="ECO:0000256" key="3">
    <source>
        <dbReference type="ARBA" id="ARBA00022670"/>
    </source>
</evidence>
<dbReference type="GO" id="GO:0004239">
    <property type="term" value="F:initiator methionyl aminopeptidase activity"/>
    <property type="evidence" value="ECO:0007669"/>
    <property type="project" value="UniProtKB-UniRule"/>
</dbReference>
<sequence length="252" mass="27098">MITLKNPQQAAKMREAGHLLEEVLTAVCAAVEPSVTTRHLDQLAERLIRKAGAKPSFLGYQGFPASLCTSVDNVVVHGIPNDHPLREGSLIGLDCGLVLDGWQADMARTVAVGAIAPEARRLMEVTEQCFFEALAVCRAGNRLGDIGHAVQAYAEAQGFSVVRDLCGHGIGRAMHEDPEVSNFGEPGHGMRLRAGMTLAIEPMINAGGYAVHMDGWDVTTQDGSLSAHYENTVLITAEEPEILTMRTMRARG</sequence>
<dbReference type="CDD" id="cd01086">
    <property type="entry name" value="MetAP1"/>
    <property type="match status" value="1"/>
</dbReference>
<reference evidence="9" key="1">
    <citation type="submission" date="2020-10" db="EMBL/GenBank/DDBJ databases">
        <authorList>
            <person name="Gilroy R."/>
        </authorList>
    </citation>
    <scope>NUCLEOTIDE SEQUENCE</scope>
    <source>
        <strain evidence="9">ChiHile30-977</strain>
    </source>
</reference>
<evidence type="ECO:0000256" key="2">
    <source>
        <dbReference type="ARBA" id="ARBA00022438"/>
    </source>
</evidence>
<evidence type="ECO:0000256" key="4">
    <source>
        <dbReference type="ARBA" id="ARBA00022723"/>
    </source>
</evidence>
<comment type="subunit">
    <text evidence="6">Monomer.</text>
</comment>
<dbReference type="InterPro" id="IPR000994">
    <property type="entry name" value="Pept_M24"/>
</dbReference>
<protein>
    <recommendedName>
        <fullName evidence="6 7">Methionine aminopeptidase</fullName>
        <shortName evidence="6">MAP</shortName>
        <shortName evidence="6">MetAP</shortName>
        <ecNumber evidence="6 7">3.4.11.18</ecNumber>
    </recommendedName>
    <alternativeName>
        <fullName evidence="6">Peptidase M</fullName>
    </alternativeName>
</protein>
<feature type="binding site" evidence="6">
    <location>
        <position position="175"/>
    </location>
    <ligand>
        <name>substrate</name>
    </ligand>
</feature>
<dbReference type="Proteomes" id="UP000886819">
    <property type="component" value="Unassembled WGS sequence"/>
</dbReference>
<name>A0A9D1CIJ7_9FIRM</name>
<accession>A0A9D1CIJ7</accession>
<dbReference type="SUPFAM" id="SSF55920">
    <property type="entry name" value="Creatinase/aminopeptidase"/>
    <property type="match status" value="1"/>
</dbReference>
<proteinExistence type="inferred from homology"/>
<gene>
    <name evidence="6 9" type="primary">map</name>
    <name evidence="9" type="ORF">IAA66_02385</name>
</gene>
<evidence type="ECO:0000259" key="8">
    <source>
        <dbReference type="Pfam" id="PF00557"/>
    </source>
</evidence>
<dbReference type="GO" id="GO:0070006">
    <property type="term" value="F:metalloaminopeptidase activity"/>
    <property type="evidence" value="ECO:0007669"/>
    <property type="project" value="UniProtKB-UniRule"/>
</dbReference>
<dbReference type="GO" id="GO:0046872">
    <property type="term" value="F:metal ion binding"/>
    <property type="evidence" value="ECO:0007669"/>
    <property type="project" value="UniProtKB-UniRule"/>
</dbReference>
<feature type="binding site" evidence="6">
    <location>
        <position position="94"/>
    </location>
    <ligand>
        <name>a divalent metal cation</name>
        <dbReference type="ChEBI" id="CHEBI:60240"/>
        <label>1</label>
    </ligand>
</feature>
<feature type="binding site" evidence="6">
    <location>
        <position position="230"/>
    </location>
    <ligand>
        <name>a divalent metal cation</name>
        <dbReference type="ChEBI" id="CHEBI:60240"/>
        <label>1</label>
    </ligand>
</feature>
<dbReference type="PRINTS" id="PR00599">
    <property type="entry name" value="MAPEPTIDASE"/>
</dbReference>
<dbReference type="GO" id="GO:0005829">
    <property type="term" value="C:cytosol"/>
    <property type="evidence" value="ECO:0007669"/>
    <property type="project" value="TreeGrafter"/>
</dbReference>
<dbReference type="GO" id="GO:0006508">
    <property type="term" value="P:proteolysis"/>
    <property type="evidence" value="ECO:0007669"/>
    <property type="project" value="UniProtKB-KW"/>
</dbReference>
<dbReference type="InterPro" id="IPR002467">
    <property type="entry name" value="Pept_M24A_MAP1"/>
</dbReference>
<feature type="binding site" evidence="6">
    <location>
        <position position="201"/>
    </location>
    <ligand>
        <name>a divalent metal cation</name>
        <dbReference type="ChEBI" id="CHEBI:60240"/>
        <label>2</label>
        <note>catalytic</note>
    </ligand>
</feature>
<dbReference type="AlphaFoldDB" id="A0A9D1CIJ7"/>
<feature type="binding site" evidence="6">
    <location>
        <position position="168"/>
    </location>
    <ligand>
        <name>a divalent metal cation</name>
        <dbReference type="ChEBI" id="CHEBI:60240"/>
        <label>2</label>
        <note>catalytic</note>
    </ligand>
</feature>
<comment type="function">
    <text evidence="1 6">Removes the N-terminal methionine from nascent proteins. The N-terminal methionine is often cleaved when the second residue in the primary sequence is small and uncharged (Met-Ala-, Cys, Gly, Pro, Ser, Thr, or Val). Requires deformylation of the N(alpha)-formylated initiator methionine before it can be hydrolyzed.</text>
</comment>
<dbReference type="PANTHER" id="PTHR43330">
    <property type="entry name" value="METHIONINE AMINOPEPTIDASE"/>
    <property type="match status" value="1"/>
</dbReference>
<evidence type="ECO:0000256" key="7">
    <source>
        <dbReference type="RuleBase" id="RU003653"/>
    </source>
</evidence>
<comment type="similarity">
    <text evidence="6">Belongs to the peptidase M24A family. Methionine aminopeptidase type 1 subfamily.</text>
</comment>
<feature type="binding site" evidence="6">
    <location>
        <position position="105"/>
    </location>
    <ligand>
        <name>a divalent metal cation</name>
        <dbReference type="ChEBI" id="CHEBI:60240"/>
        <label>2</label>
        <note>catalytic</note>
    </ligand>
</feature>
<keyword evidence="3 6" id="KW-0645">Protease</keyword>
<evidence type="ECO:0000313" key="10">
    <source>
        <dbReference type="Proteomes" id="UP000886819"/>
    </source>
</evidence>
<dbReference type="InterPro" id="IPR036005">
    <property type="entry name" value="Creatinase/aminopeptidase-like"/>
</dbReference>
<keyword evidence="4 6" id="KW-0479">Metal-binding</keyword>
<organism evidence="9 10">
    <name type="scientific">Candidatus Avichristensenella intestinipullorum</name>
    <dbReference type="NCBI Taxonomy" id="2840693"/>
    <lineage>
        <taxon>Bacteria</taxon>
        <taxon>Bacillati</taxon>
        <taxon>Bacillota</taxon>
        <taxon>Clostridia</taxon>
        <taxon>Candidatus Avichristensenella</taxon>
    </lineage>
</organism>
<dbReference type="Gene3D" id="3.90.230.10">
    <property type="entry name" value="Creatinase/methionine aminopeptidase superfamily"/>
    <property type="match status" value="1"/>
</dbReference>
<dbReference type="Pfam" id="PF00557">
    <property type="entry name" value="Peptidase_M24"/>
    <property type="match status" value="1"/>
</dbReference>
<feature type="binding site" evidence="6">
    <location>
        <position position="77"/>
    </location>
    <ligand>
        <name>substrate</name>
    </ligand>
</feature>
<evidence type="ECO:0000256" key="1">
    <source>
        <dbReference type="ARBA" id="ARBA00002521"/>
    </source>
</evidence>
<keyword evidence="2 6" id="KW-0031">Aminopeptidase</keyword>
<dbReference type="HAMAP" id="MF_01974">
    <property type="entry name" value="MetAP_1"/>
    <property type="match status" value="1"/>
</dbReference>
<reference evidence="9" key="2">
    <citation type="journal article" date="2021" name="PeerJ">
        <title>Extensive microbial diversity within the chicken gut microbiome revealed by metagenomics and culture.</title>
        <authorList>
            <person name="Gilroy R."/>
            <person name="Ravi A."/>
            <person name="Getino M."/>
            <person name="Pursley I."/>
            <person name="Horton D.L."/>
            <person name="Alikhan N.F."/>
            <person name="Baker D."/>
            <person name="Gharbi K."/>
            <person name="Hall N."/>
            <person name="Watson M."/>
            <person name="Adriaenssens E.M."/>
            <person name="Foster-Nyarko E."/>
            <person name="Jarju S."/>
            <person name="Secka A."/>
            <person name="Antonio M."/>
            <person name="Oren A."/>
            <person name="Chaudhuri R.R."/>
            <person name="La Ragione R."/>
            <person name="Hildebrand F."/>
            <person name="Pallen M.J."/>
        </authorList>
    </citation>
    <scope>NUCLEOTIDE SEQUENCE</scope>
    <source>
        <strain evidence="9">ChiHile30-977</strain>
    </source>
</reference>
<feature type="binding site" evidence="6">
    <location>
        <position position="230"/>
    </location>
    <ligand>
        <name>a divalent metal cation</name>
        <dbReference type="ChEBI" id="CHEBI:60240"/>
        <label>2</label>
        <note>catalytic</note>
    </ligand>
</feature>
<evidence type="ECO:0000256" key="5">
    <source>
        <dbReference type="ARBA" id="ARBA00022801"/>
    </source>
</evidence>
<dbReference type="PANTHER" id="PTHR43330:SF27">
    <property type="entry name" value="METHIONINE AMINOPEPTIDASE"/>
    <property type="match status" value="1"/>
</dbReference>
<evidence type="ECO:0000313" key="9">
    <source>
        <dbReference type="EMBL" id="HIQ62418.1"/>
    </source>
</evidence>
<comment type="caution">
    <text evidence="9">The sequence shown here is derived from an EMBL/GenBank/DDBJ whole genome shotgun (WGS) entry which is preliminary data.</text>
</comment>
<comment type="catalytic activity">
    <reaction evidence="6 7">
        <text>Release of N-terminal amino acids, preferentially methionine, from peptides and arylamides.</text>
        <dbReference type="EC" id="3.4.11.18"/>
    </reaction>
</comment>
<keyword evidence="5 6" id="KW-0378">Hydrolase</keyword>
<comment type="cofactor">
    <cofactor evidence="6">
        <name>Co(2+)</name>
        <dbReference type="ChEBI" id="CHEBI:48828"/>
    </cofactor>
    <cofactor evidence="6">
        <name>Zn(2+)</name>
        <dbReference type="ChEBI" id="CHEBI:29105"/>
    </cofactor>
    <cofactor evidence="6">
        <name>Mn(2+)</name>
        <dbReference type="ChEBI" id="CHEBI:29035"/>
    </cofactor>
    <cofactor evidence="6">
        <name>Fe(2+)</name>
        <dbReference type="ChEBI" id="CHEBI:29033"/>
    </cofactor>
    <text evidence="6">Binds 2 divalent metal cations per subunit. Has a high-affinity and a low affinity metal-binding site. The true nature of the physiological cofactor is under debate. The enzyme is active with cobalt, zinc, manganese or divalent iron ions. Most likely, methionine aminopeptidases function as mononuclear Fe(2+)-metalloproteases under physiological conditions, and the catalytically relevant metal-binding site has been assigned to the histidine-containing high-affinity site.</text>
</comment>
<dbReference type="EMBL" id="DVFI01000033">
    <property type="protein sequence ID" value="HIQ62418.1"/>
    <property type="molecule type" value="Genomic_DNA"/>
</dbReference>